<accession>A0AAD8F2E9</accession>
<protein>
    <submittedName>
        <fullName evidence="1">Uncharacterized protein</fullName>
    </submittedName>
</protein>
<name>A0AAD8F2E9_BIOPF</name>
<sequence>MCMSSECIRLHGEVRSVLWRYDYCMTPPTVLTVNKYTTQIKDVTHRTAKFIEGTFWKLTRHWTRILQYHTGNSPQTNLVSRTEESFCRQLDQQFRVQQEQKKKWPSFRRAGKTTLKVKQTFTDAGG</sequence>
<keyword evidence="2" id="KW-1185">Reference proteome</keyword>
<evidence type="ECO:0000313" key="1">
    <source>
        <dbReference type="EMBL" id="KAK0047584.1"/>
    </source>
</evidence>
<gene>
    <name evidence="1" type="ORF">Bpfe_023011</name>
</gene>
<dbReference type="AlphaFoldDB" id="A0AAD8F2E9"/>
<organism evidence="1 2">
    <name type="scientific">Biomphalaria pfeifferi</name>
    <name type="common">Bloodfluke planorb</name>
    <name type="synonym">Freshwater snail</name>
    <dbReference type="NCBI Taxonomy" id="112525"/>
    <lineage>
        <taxon>Eukaryota</taxon>
        <taxon>Metazoa</taxon>
        <taxon>Spiralia</taxon>
        <taxon>Lophotrochozoa</taxon>
        <taxon>Mollusca</taxon>
        <taxon>Gastropoda</taxon>
        <taxon>Heterobranchia</taxon>
        <taxon>Euthyneura</taxon>
        <taxon>Panpulmonata</taxon>
        <taxon>Hygrophila</taxon>
        <taxon>Lymnaeoidea</taxon>
        <taxon>Planorbidae</taxon>
        <taxon>Biomphalaria</taxon>
    </lineage>
</organism>
<dbReference type="Proteomes" id="UP001233172">
    <property type="component" value="Unassembled WGS sequence"/>
</dbReference>
<dbReference type="EMBL" id="JASAOG010000149">
    <property type="protein sequence ID" value="KAK0047584.1"/>
    <property type="molecule type" value="Genomic_DNA"/>
</dbReference>
<reference evidence="1" key="2">
    <citation type="submission" date="2023-04" db="EMBL/GenBank/DDBJ databases">
        <authorList>
            <person name="Bu L."/>
            <person name="Lu L."/>
            <person name="Laidemitt M.R."/>
            <person name="Zhang S.M."/>
            <person name="Mutuku M."/>
            <person name="Mkoji G."/>
            <person name="Steinauer M."/>
            <person name="Loker E.S."/>
        </authorList>
    </citation>
    <scope>NUCLEOTIDE SEQUENCE</scope>
    <source>
        <strain evidence="1">KasaAsao</strain>
        <tissue evidence="1">Whole Snail</tissue>
    </source>
</reference>
<proteinExistence type="predicted"/>
<comment type="caution">
    <text evidence="1">The sequence shown here is derived from an EMBL/GenBank/DDBJ whole genome shotgun (WGS) entry which is preliminary data.</text>
</comment>
<reference evidence="1" key="1">
    <citation type="journal article" date="2023" name="PLoS Negl. Trop. Dis.">
        <title>A genome sequence for Biomphalaria pfeifferi, the major vector snail for the human-infecting parasite Schistosoma mansoni.</title>
        <authorList>
            <person name="Bu L."/>
            <person name="Lu L."/>
            <person name="Laidemitt M.R."/>
            <person name="Zhang S.M."/>
            <person name="Mutuku M."/>
            <person name="Mkoji G."/>
            <person name="Steinauer M."/>
            <person name="Loker E.S."/>
        </authorList>
    </citation>
    <scope>NUCLEOTIDE SEQUENCE</scope>
    <source>
        <strain evidence="1">KasaAsao</strain>
    </source>
</reference>
<evidence type="ECO:0000313" key="2">
    <source>
        <dbReference type="Proteomes" id="UP001233172"/>
    </source>
</evidence>